<dbReference type="GO" id="GO:0005315">
    <property type="term" value="F:phosphate transmembrane transporter activity"/>
    <property type="evidence" value="ECO:0007669"/>
    <property type="project" value="InterPro"/>
</dbReference>
<name>A0A4V5NGG3_9PEZI</name>
<dbReference type="PANTHER" id="PTHR11101">
    <property type="entry name" value="PHOSPHATE TRANSPORTER"/>
    <property type="match status" value="1"/>
</dbReference>
<keyword evidence="4 7" id="KW-0812">Transmembrane</keyword>
<keyword evidence="3 7" id="KW-0592">Phosphate transport</keyword>
<feature type="compositionally biased region" description="Basic and acidic residues" evidence="8">
    <location>
        <begin position="22"/>
        <end position="45"/>
    </location>
</feature>
<comment type="similarity">
    <text evidence="7">Belongs to the inorganic phosphate transporter (PiT) (TC 2.A.20) family.</text>
</comment>
<evidence type="ECO:0000256" key="6">
    <source>
        <dbReference type="ARBA" id="ARBA00023136"/>
    </source>
</evidence>
<feature type="transmembrane region" description="Helical" evidence="7">
    <location>
        <begin position="268"/>
        <end position="291"/>
    </location>
</feature>
<evidence type="ECO:0000256" key="5">
    <source>
        <dbReference type="ARBA" id="ARBA00022989"/>
    </source>
</evidence>
<evidence type="ECO:0000256" key="3">
    <source>
        <dbReference type="ARBA" id="ARBA00022592"/>
    </source>
</evidence>
<comment type="caution">
    <text evidence="9">The sequence shown here is derived from an EMBL/GenBank/DDBJ whole genome shotgun (WGS) entry which is preliminary data.</text>
</comment>
<comment type="function">
    <text evidence="7">Sodium-phosphate symporter.</text>
</comment>
<dbReference type="Proteomes" id="UP000308768">
    <property type="component" value="Unassembled WGS sequence"/>
</dbReference>
<dbReference type="GO" id="GO:0035435">
    <property type="term" value="P:phosphate ion transmembrane transport"/>
    <property type="evidence" value="ECO:0007669"/>
    <property type="project" value="TreeGrafter"/>
</dbReference>
<keyword evidence="5 7" id="KW-1133">Transmembrane helix</keyword>
<organism evidence="9 10">
    <name type="scientific">Cryomyces minteri</name>
    <dbReference type="NCBI Taxonomy" id="331657"/>
    <lineage>
        <taxon>Eukaryota</taxon>
        <taxon>Fungi</taxon>
        <taxon>Dikarya</taxon>
        <taxon>Ascomycota</taxon>
        <taxon>Pezizomycotina</taxon>
        <taxon>Dothideomycetes</taxon>
        <taxon>Dothideomycetes incertae sedis</taxon>
        <taxon>Cryomyces</taxon>
    </lineage>
</organism>
<accession>A0A4V5NGG3</accession>
<gene>
    <name evidence="9" type="ORF">B0A49_01869</name>
</gene>
<evidence type="ECO:0000256" key="8">
    <source>
        <dbReference type="SAM" id="MobiDB-lite"/>
    </source>
</evidence>
<comment type="caution">
    <text evidence="7">Lacks conserved residue(s) required for the propagation of feature annotation.</text>
</comment>
<dbReference type="STRING" id="331657.A0A4V5NGG3"/>
<keyword evidence="2 7" id="KW-0813">Transport</keyword>
<dbReference type="PANTHER" id="PTHR11101:SF80">
    <property type="entry name" value="PHOSPHATE TRANSPORTER"/>
    <property type="match status" value="1"/>
</dbReference>
<proteinExistence type="inferred from homology"/>
<dbReference type="Pfam" id="PF01384">
    <property type="entry name" value="PHO4"/>
    <property type="match status" value="1"/>
</dbReference>
<dbReference type="InterPro" id="IPR001204">
    <property type="entry name" value="Phos_transporter"/>
</dbReference>
<protein>
    <recommendedName>
        <fullName evidence="7">Phosphate transporter</fullName>
    </recommendedName>
</protein>
<dbReference type="OrthoDB" id="260807at2759"/>
<evidence type="ECO:0000313" key="10">
    <source>
        <dbReference type="Proteomes" id="UP000308768"/>
    </source>
</evidence>
<comment type="subcellular location">
    <subcellularLocation>
        <location evidence="1 7">Membrane</location>
        <topology evidence="1 7">Multi-pass membrane protein</topology>
    </subcellularLocation>
</comment>
<evidence type="ECO:0000256" key="1">
    <source>
        <dbReference type="ARBA" id="ARBA00004141"/>
    </source>
</evidence>
<evidence type="ECO:0000256" key="4">
    <source>
        <dbReference type="ARBA" id="ARBA00022692"/>
    </source>
</evidence>
<feature type="region of interest" description="Disordered" evidence="8">
    <location>
        <begin position="1"/>
        <end position="62"/>
    </location>
</feature>
<dbReference type="GO" id="GO:0016020">
    <property type="term" value="C:membrane"/>
    <property type="evidence" value="ECO:0007669"/>
    <property type="project" value="UniProtKB-SubCell"/>
</dbReference>
<evidence type="ECO:0000313" key="9">
    <source>
        <dbReference type="EMBL" id="TKA74789.1"/>
    </source>
</evidence>
<feature type="transmembrane region" description="Helical" evidence="7">
    <location>
        <begin position="184"/>
        <end position="203"/>
    </location>
</feature>
<dbReference type="AlphaFoldDB" id="A0A4V5NGG3"/>
<keyword evidence="6 7" id="KW-0472">Membrane</keyword>
<evidence type="ECO:0000256" key="7">
    <source>
        <dbReference type="RuleBase" id="RU363058"/>
    </source>
</evidence>
<keyword evidence="10" id="KW-1185">Reference proteome</keyword>
<feature type="compositionally biased region" description="Polar residues" evidence="8">
    <location>
        <begin position="46"/>
        <end position="55"/>
    </location>
</feature>
<sequence>MPQNEQNEVVQDYYSGHSTRAQLKESRTMGRDIVDDIESSKEARVKTQSSASSEDISAVEPAHPPTASALRLKAKDTVQVGPWYAPRNLFRKAKYYFFRGVDIDVVAEQKKKSILTGDLEAIHARVEHFDNKTEHLFSFLQVLTTATASFAHGANDVSNAIGPLAAIYLIWNTGKLSSKSPVPVVYGGGAIVIGLWTYGYNIMRALDNRLTLHSPSRGFSIEFGSALTVVMATRLALPISTTQCTTGATVGVGLCTGDLKAINWRMIAWIYAGWIVTLPCAGIIAGVLMGIHLECNGTGENGKAQSTADLVAASSALWAQVDELDEAVVLVIAGAVEPVGAGVYVGGMMVVGATTTDEVDDEEYAGAEYVEATLVDVSVLDFDELAGALHAGVLVSEAVVVVGTAGTEVVADQVAVEVVFGASTQSHGSVPTWTWVELQLIRFADDVSDEVADVVTGAAVIDDVWDDVEEVEIGATVVDALLEVAEEVVVTGEAELVELSLELLSEDVVELVVGSTGAADDVDTALVVEVATVGAASLEAGMFIIMDLGGKTVAGRHDEASRNGEAGGQDGAGKIEVAGVELTWFLAMAREEWSALEWRGIGGDGKEREKEGGSRGMHDA</sequence>
<evidence type="ECO:0000256" key="2">
    <source>
        <dbReference type="ARBA" id="ARBA00022448"/>
    </source>
</evidence>
<reference evidence="9 10" key="1">
    <citation type="submission" date="2017-03" db="EMBL/GenBank/DDBJ databases">
        <title>Genomes of endolithic fungi from Antarctica.</title>
        <authorList>
            <person name="Coleine C."/>
            <person name="Masonjones S."/>
            <person name="Stajich J.E."/>
        </authorList>
    </citation>
    <scope>NUCLEOTIDE SEQUENCE [LARGE SCALE GENOMIC DNA]</scope>
    <source>
        <strain evidence="9 10">CCFEE 5187</strain>
    </source>
</reference>
<dbReference type="EMBL" id="NAJN01000334">
    <property type="protein sequence ID" value="TKA74789.1"/>
    <property type="molecule type" value="Genomic_DNA"/>
</dbReference>